<protein>
    <recommendedName>
        <fullName evidence="3">Fungal N-terminal domain-containing protein</fullName>
    </recommendedName>
</protein>
<dbReference type="Proteomes" id="UP000799429">
    <property type="component" value="Unassembled WGS sequence"/>
</dbReference>
<name>A0A9P4SBE0_9PEZI</name>
<dbReference type="OrthoDB" id="539213at2759"/>
<comment type="caution">
    <text evidence="1">The sequence shown here is derived from an EMBL/GenBank/DDBJ whole genome shotgun (WGS) entry which is preliminary data.</text>
</comment>
<proteinExistence type="predicted"/>
<evidence type="ECO:0000313" key="2">
    <source>
        <dbReference type="Proteomes" id="UP000799429"/>
    </source>
</evidence>
<evidence type="ECO:0000313" key="1">
    <source>
        <dbReference type="EMBL" id="KAF2839530.1"/>
    </source>
</evidence>
<gene>
    <name evidence="1" type="ORF">M501DRAFT_718885</name>
</gene>
<dbReference type="AlphaFoldDB" id="A0A9P4SBE0"/>
<accession>A0A9P4SBE0</accession>
<evidence type="ECO:0008006" key="3">
    <source>
        <dbReference type="Google" id="ProtNLM"/>
    </source>
</evidence>
<sequence length="156" mass="17993">MSGSEFLQVFASAATTIELALRLYKSLATFVAKARNADRIEKSLFAKTVSLRQTLFMVHITLRTRRGQIEGEEPTRAESCVWMNLNDSLKSWENTIRNFKTEMRKLKVTSNGKMTWIDKVLWALKYDRRNPNLMDFSRDLSDHIAELSLSLQCLSV</sequence>
<organism evidence="1 2">
    <name type="scientific">Patellaria atrata CBS 101060</name>
    <dbReference type="NCBI Taxonomy" id="1346257"/>
    <lineage>
        <taxon>Eukaryota</taxon>
        <taxon>Fungi</taxon>
        <taxon>Dikarya</taxon>
        <taxon>Ascomycota</taxon>
        <taxon>Pezizomycotina</taxon>
        <taxon>Dothideomycetes</taxon>
        <taxon>Dothideomycetes incertae sedis</taxon>
        <taxon>Patellariales</taxon>
        <taxon>Patellariaceae</taxon>
        <taxon>Patellaria</taxon>
    </lineage>
</organism>
<dbReference type="EMBL" id="MU006094">
    <property type="protein sequence ID" value="KAF2839530.1"/>
    <property type="molecule type" value="Genomic_DNA"/>
</dbReference>
<reference evidence="1" key="1">
    <citation type="journal article" date="2020" name="Stud. Mycol.">
        <title>101 Dothideomycetes genomes: a test case for predicting lifestyles and emergence of pathogens.</title>
        <authorList>
            <person name="Haridas S."/>
            <person name="Albert R."/>
            <person name="Binder M."/>
            <person name="Bloem J."/>
            <person name="Labutti K."/>
            <person name="Salamov A."/>
            <person name="Andreopoulos B."/>
            <person name="Baker S."/>
            <person name="Barry K."/>
            <person name="Bills G."/>
            <person name="Bluhm B."/>
            <person name="Cannon C."/>
            <person name="Castanera R."/>
            <person name="Culley D."/>
            <person name="Daum C."/>
            <person name="Ezra D."/>
            <person name="Gonzalez J."/>
            <person name="Henrissat B."/>
            <person name="Kuo A."/>
            <person name="Liang C."/>
            <person name="Lipzen A."/>
            <person name="Lutzoni F."/>
            <person name="Magnuson J."/>
            <person name="Mondo S."/>
            <person name="Nolan M."/>
            <person name="Ohm R."/>
            <person name="Pangilinan J."/>
            <person name="Park H.-J."/>
            <person name="Ramirez L."/>
            <person name="Alfaro M."/>
            <person name="Sun H."/>
            <person name="Tritt A."/>
            <person name="Yoshinaga Y."/>
            <person name="Zwiers L.-H."/>
            <person name="Turgeon B."/>
            <person name="Goodwin S."/>
            <person name="Spatafora J."/>
            <person name="Crous P."/>
            <person name="Grigoriev I."/>
        </authorList>
    </citation>
    <scope>NUCLEOTIDE SEQUENCE</scope>
    <source>
        <strain evidence="1">CBS 101060</strain>
    </source>
</reference>
<keyword evidence="2" id="KW-1185">Reference proteome</keyword>